<dbReference type="GO" id="GO:0000289">
    <property type="term" value="P:nuclear-transcribed mRNA poly(A) tail shortening"/>
    <property type="evidence" value="ECO:0007669"/>
    <property type="project" value="UniProtKB-UniRule"/>
</dbReference>
<evidence type="ECO:0000256" key="8">
    <source>
        <dbReference type="PROSITE-ProRule" id="PRU00723"/>
    </source>
</evidence>
<dbReference type="Pfam" id="PF18101">
    <property type="entry name" value="Pan3_CK"/>
    <property type="match status" value="1"/>
</dbReference>
<comment type="similarity">
    <text evidence="7">Belongs to the protein kinase superfamily. PAN3 family.</text>
</comment>
<keyword evidence="4 7" id="KW-0547">Nucleotide-binding</keyword>
<reference evidence="12" key="1">
    <citation type="submission" date="2016-05" db="EMBL/GenBank/DDBJ databases">
        <title>Comparative genomics of biotechnologically important yeasts.</title>
        <authorList>
            <consortium name="DOE Joint Genome Institute"/>
            <person name="Riley R."/>
            <person name="Haridas S."/>
            <person name="Wolfe K.H."/>
            <person name="Lopes M.R."/>
            <person name="Hittinger C.T."/>
            <person name="Goker M."/>
            <person name="Salamov A."/>
            <person name="Wisecaver J."/>
            <person name="Long T.M."/>
            <person name="Aerts A.L."/>
            <person name="Barry K."/>
            <person name="Choi C."/>
            <person name="Clum A."/>
            <person name="Coughlan A.Y."/>
            <person name="Deshpande S."/>
            <person name="Douglass A.P."/>
            <person name="Hanson S.J."/>
            <person name="Klenk H.-P."/>
            <person name="Labutti K."/>
            <person name="Lapidus A."/>
            <person name="Lindquist E."/>
            <person name="Lipzen A."/>
            <person name="Meier-Kolthoff J.P."/>
            <person name="Ohm R.A."/>
            <person name="Otillar R.P."/>
            <person name="Pangilinan J."/>
            <person name="Peng Y."/>
            <person name="Rokas A."/>
            <person name="Rosa C.A."/>
            <person name="Scheuner C."/>
            <person name="Sibirny A.A."/>
            <person name="Slot J.C."/>
            <person name="Stielow J.B."/>
            <person name="Sun H."/>
            <person name="Kurtzman C.P."/>
            <person name="Blackwell M."/>
            <person name="Grigoriev I.V."/>
            <person name="Jeffries T.W."/>
        </authorList>
    </citation>
    <scope>NUCLEOTIDE SEQUENCE [LARGE SCALE GENOMIC DNA]</scope>
    <source>
        <strain evidence="12">DSM 1968</strain>
    </source>
</reference>
<dbReference type="FunCoup" id="A0A1D2VCC7">
    <property type="interactions" value="635"/>
</dbReference>
<keyword evidence="3 7" id="KW-0507">mRNA processing</keyword>
<evidence type="ECO:0000256" key="3">
    <source>
        <dbReference type="ARBA" id="ARBA00022664"/>
    </source>
</evidence>
<evidence type="ECO:0000313" key="12">
    <source>
        <dbReference type="Proteomes" id="UP000095038"/>
    </source>
</evidence>
<keyword evidence="5 7" id="KW-0067">ATP-binding</keyword>
<dbReference type="PANTHER" id="PTHR12272:SF11">
    <property type="entry name" value="PAN2-PAN3 DEADENYLATION COMPLEX SUBUNIT PAN3"/>
    <property type="match status" value="1"/>
</dbReference>
<keyword evidence="6 7" id="KW-0175">Coiled coil</keyword>
<dbReference type="RefSeq" id="XP_020045440.1">
    <property type="nucleotide sequence ID" value="XM_020194692.1"/>
</dbReference>
<comment type="domain">
    <text evidence="7">The pseudokinase domain, the coiled-coil (CC), and C-terminal knob domain (CK) form a structural unit (PKC) that forms an extensive high-affinity interaction surface for PAN2.</text>
</comment>
<dbReference type="InterPro" id="IPR000571">
    <property type="entry name" value="Znf_CCCH"/>
</dbReference>
<evidence type="ECO:0000313" key="11">
    <source>
        <dbReference type="EMBL" id="ODV59133.1"/>
    </source>
</evidence>
<dbReference type="GeneID" id="30968328"/>
<sequence>MEWAKDIPCKNINIHGYCKYENKGCAFKHDFNMKDNQTPPSSASKLLNAISIKTSKKFNMGSQSFKPLKKKFAVSASKLDNIPVFVPSTIFKPSSSSASTLSRYIPIVGLYAPVTTSATSATAVSAVSAVRPELFFSQPIQYHCYAPAPPPHFEMPIEPYQRNPQSFFLDNNLRESLQKKNEATNQVLPNFGGLPENIHIYHSLVLLDNFNHKVNLKYYGVPSSLYKVYSNYDGNVYALRRLEGFKITDEKSISSIKAWSSLKCANVVKLHEAFTSMAFGDNSLFLVYDFYPLAKTLKETHFGDSTGALPVQINEPLLWNYMVQITNALICIHEMRLAARSLSINKIIVTNQGRIRLSDCGTFDIIKYSRNNNLIDVIQKEDILKFADIILTLAKSSLPAGTWNQENSILIKFLPFSENFKKNLNILYAMAQSEESSLSQLKLFASDISLYAMKTIDYLQNSCDFMESQLSKEVENGRLFRLVTKLGFINERPEFDHDPSWSESGDRYPIKLFRDYLFHQVDSSGRPVLDLSHVLTCLNKLDTGIEEKILLVAPNEQNCIIISYKELKDCIESAFHDLSRYSN</sequence>
<evidence type="ECO:0000256" key="7">
    <source>
        <dbReference type="HAMAP-Rule" id="MF_03181"/>
    </source>
</evidence>
<dbReference type="Gene3D" id="6.10.250.3160">
    <property type="match status" value="1"/>
</dbReference>
<comment type="subunit">
    <text evidence="7">Homodimer. Forms a heterotrimer with a catalytic subunit PAN2 to form the poly(A)-nuclease (PAN) deadenylation complex. Interacts (via PAM-2 motif) with poly(A)-binding protein PAB1 (via PABC domain), conferring substrate specificity of the enzyme complex.</text>
</comment>
<dbReference type="Pfam" id="PF25586">
    <property type="entry name" value="zf-CCCH_PAN3"/>
    <property type="match status" value="1"/>
</dbReference>
<feature type="region of interest" description="Knob domain" evidence="7">
    <location>
        <begin position="489"/>
        <end position="583"/>
    </location>
</feature>
<feature type="coiled-coil region" evidence="7">
    <location>
        <begin position="450"/>
        <end position="488"/>
    </location>
</feature>
<dbReference type="GO" id="GO:0005524">
    <property type="term" value="F:ATP binding"/>
    <property type="evidence" value="ECO:0007669"/>
    <property type="project" value="UniProtKB-UniRule"/>
</dbReference>
<keyword evidence="8" id="KW-0863">Zinc-finger</keyword>
<evidence type="ECO:0000256" key="1">
    <source>
        <dbReference type="ARBA" id="ARBA00004496"/>
    </source>
</evidence>
<dbReference type="Pfam" id="PF00069">
    <property type="entry name" value="Pkinase"/>
    <property type="match status" value="1"/>
</dbReference>
<dbReference type="InterPro" id="IPR041332">
    <property type="entry name" value="Pan3_CK"/>
</dbReference>
<feature type="binding site" evidence="7">
    <location>
        <begin position="289"/>
        <end position="296"/>
    </location>
    <ligand>
        <name>ATP</name>
        <dbReference type="ChEBI" id="CHEBI:30616"/>
    </ligand>
</feature>
<dbReference type="InterPro" id="IPR000719">
    <property type="entry name" value="Prot_kinase_dom"/>
</dbReference>
<dbReference type="GO" id="GO:0000932">
    <property type="term" value="C:P-body"/>
    <property type="evidence" value="ECO:0007669"/>
    <property type="project" value="TreeGrafter"/>
</dbReference>
<feature type="binding site" evidence="7">
    <location>
        <position position="240"/>
    </location>
    <ligand>
        <name>ATP</name>
        <dbReference type="ChEBI" id="CHEBI:30616"/>
    </ligand>
</feature>
<evidence type="ECO:0000256" key="5">
    <source>
        <dbReference type="ARBA" id="ARBA00022840"/>
    </source>
</evidence>
<dbReference type="OrthoDB" id="204958at2759"/>
<dbReference type="STRING" id="1344418.A0A1D2VCC7"/>
<keyword evidence="2 7" id="KW-0963">Cytoplasm</keyword>
<comment type="caution">
    <text evidence="7">Lacks conserved residue(s) required for the propagation of feature annotation.</text>
</comment>
<gene>
    <name evidence="7" type="primary">PAN3</name>
    <name evidence="11" type="ORF">ASCRUDRAFT_82155</name>
</gene>
<comment type="domain">
    <text evidence="7">Contains a pseudokinase domain. The protein kinase domain is predicted to be catalytically inactive because some of the residues important for catalytic activity are substituted and it lacks the equivalent of the binding site for a peptide substrate. However, it has retained an ATP-binding site and ATP-binding is required for mRNA degradation, stimulating the activity of the PAN2 nuclease in vitro. The nucleotide-binding site is juxtaposed to the RNase active site of PAN2 in the complex and may actually bind nucleosides of a poly(A) RNA rather than ATP, feeding the poly(A)-tail to the active site of the deadenylase and thus increasing the efficiency with which this distributive enzyme degrades oligo(A) RNAs.</text>
</comment>
<evidence type="ECO:0000256" key="4">
    <source>
        <dbReference type="ARBA" id="ARBA00022741"/>
    </source>
</evidence>
<dbReference type="GO" id="GO:0008270">
    <property type="term" value="F:zinc ion binding"/>
    <property type="evidence" value="ECO:0007669"/>
    <property type="project" value="UniProtKB-KW"/>
</dbReference>
<proteinExistence type="inferred from homology"/>
<dbReference type="Gene3D" id="1.20.5.5160">
    <property type="match status" value="1"/>
</dbReference>
<keyword evidence="8" id="KW-0479">Metal-binding</keyword>
<keyword evidence="12" id="KW-1185">Reference proteome</keyword>
<dbReference type="FunFam" id="1.20.5.5160:FF:000002">
    <property type="entry name" value="PAN2-PAN3 deadenylation complex subunit PAN3"/>
    <property type="match status" value="1"/>
</dbReference>
<dbReference type="EMBL" id="KV454487">
    <property type="protein sequence ID" value="ODV59133.1"/>
    <property type="molecule type" value="Genomic_DNA"/>
</dbReference>
<dbReference type="SUPFAM" id="SSF56112">
    <property type="entry name" value="Protein kinase-like (PK-like)"/>
    <property type="match status" value="1"/>
</dbReference>
<evidence type="ECO:0000256" key="2">
    <source>
        <dbReference type="ARBA" id="ARBA00022490"/>
    </source>
</evidence>
<organism evidence="11 12">
    <name type="scientific">Ascoidea rubescens DSM 1968</name>
    <dbReference type="NCBI Taxonomy" id="1344418"/>
    <lineage>
        <taxon>Eukaryota</taxon>
        <taxon>Fungi</taxon>
        <taxon>Dikarya</taxon>
        <taxon>Ascomycota</taxon>
        <taxon>Saccharomycotina</taxon>
        <taxon>Saccharomycetes</taxon>
        <taxon>Ascoideaceae</taxon>
        <taxon>Ascoidea</taxon>
    </lineage>
</organism>
<dbReference type="PROSITE" id="PS50103">
    <property type="entry name" value="ZF_C3H1"/>
    <property type="match status" value="1"/>
</dbReference>
<evidence type="ECO:0000259" key="9">
    <source>
        <dbReference type="PROSITE" id="PS50011"/>
    </source>
</evidence>
<dbReference type="Gene3D" id="1.10.287.3700">
    <property type="match status" value="1"/>
</dbReference>
<dbReference type="PROSITE" id="PS50011">
    <property type="entry name" value="PROTEIN_KINASE_DOM"/>
    <property type="match status" value="1"/>
</dbReference>
<feature type="binding site" evidence="7">
    <location>
        <begin position="345"/>
        <end position="346"/>
    </location>
    <ligand>
        <name>ATP</name>
        <dbReference type="ChEBI" id="CHEBI:30616"/>
    </ligand>
</feature>
<protein>
    <recommendedName>
        <fullName evidence="7">PAN2-PAN3 deadenylation complex subunit PAN3</fullName>
    </recommendedName>
    <alternativeName>
        <fullName evidence="7">PAB1P-dependent poly(A)-specific ribonuclease</fullName>
    </alternativeName>
    <alternativeName>
        <fullName evidence="7">Poly(A)-nuclease deadenylation complex subunit 3</fullName>
        <shortName evidence="7">PAN deadenylation complex subunit 3</shortName>
    </alternativeName>
</protein>
<dbReference type="GO" id="GO:0006301">
    <property type="term" value="P:DNA damage tolerance"/>
    <property type="evidence" value="ECO:0007669"/>
    <property type="project" value="EnsemblFungi"/>
</dbReference>
<evidence type="ECO:0000259" key="10">
    <source>
        <dbReference type="PROSITE" id="PS50103"/>
    </source>
</evidence>
<dbReference type="PANTHER" id="PTHR12272">
    <property type="entry name" value="DEADENYLATION COMPLEX SUBUNIT PAN3"/>
    <property type="match status" value="1"/>
</dbReference>
<feature type="zinc finger region" description="C3H1-type" evidence="8">
    <location>
        <begin position="3"/>
        <end position="32"/>
    </location>
</feature>
<dbReference type="GO" id="GO:0006281">
    <property type="term" value="P:DNA repair"/>
    <property type="evidence" value="ECO:0007669"/>
    <property type="project" value="EnsemblFungi"/>
</dbReference>
<evidence type="ECO:0000256" key="6">
    <source>
        <dbReference type="ARBA" id="ARBA00023054"/>
    </source>
</evidence>
<keyword evidence="8" id="KW-0862">Zinc</keyword>
<dbReference type="GO" id="GO:0006397">
    <property type="term" value="P:mRNA processing"/>
    <property type="evidence" value="ECO:0007669"/>
    <property type="project" value="UniProtKB-KW"/>
</dbReference>
<dbReference type="InParanoid" id="A0A1D2VCC7"/>
<dbReference type="FunFam" id="1.10.287.3700:FF:000001">
    <property type="entry name" value="PAN2-PAN3 deadenylation complex subunit PAN3"/>
    <property type="match status" value="1"/>
</dbReference>
<dbReference type="HAMAP" id="MF_03181">
    <property type="entry name" value="PAN3"/>
    <property type="match status" value="1"/>
</dbReference>
<dbReference type="Gene3D" id="1.10.510.10">
    <property type="entry name" value="Transferase(Phosphotransferase) domain 1"/>
    <property type="match status" value="1"/>
</dbReference>
<dbReference type="AlphaFoldDB" id="A0A1D2VCC7"/>
<feature type="domain" description="C3H1-type" evidence="10">
    <location>
        <begin position="3"/>
        <end position="32"/>
    </location>
</feature>
<dbReference type="GO" id="GO:0004672">
    <property type="term" value="F:protein kinase activity"/>
    <property type="evidence" value="ECO:0007669"/>
    <property type="project" value="InterPro"/>
</dbReference>
<dbReference type="InterPro" id="IPR011009">
    <property type="entry name" value="Kinase-like_dom_sf"/>
</dbReference>
<comment type="subcellular location">
    <subcellularLocation>
        <location evidence="1 7">Cytoplasm</location>
    </subcellularLocation>
</comment>
<accession>A0A1D2VCC7</accession>
<dbReference type="GO" id="GO:0031251">
    <property type="term" value="C:PAN complex"/>
    <property type="evidence" value="ECO:0007669"/>
    <property type="project" value="UniProtKB-UniRule"/>
</dbReference>
<dbReference type="GO" id="GO:0008143">
    <property type="term" value="F:poly(A) binding"/>
    <property type="evidence" value="ECO:0007669"/>
    <property type="project" value="EnsemblFungi"/>
</dbReference>
<name>A0A1D2VCC7_9ASCO</name>
<dbReference type="Proteomes" id="UP000095038">
    <property type="component" value="Unassembled WGS sequence"/>
</dbReference>
<feature type="domain" description="Protein kinase" evidence="9">
    <location>
        <begin position="211"/>
        <end position="489"/>
    </location>
</feature>
<dbReference type="InterPro" id="IPR030844">
    <property type="entry name" value="PAN3"/>
</dbReference>
<comment type="function">
    <text evidence="7">Regulatory subunit of the poly(A)-nuclease (PAN) deadenylation complex, one of two cytoplasmic mRNA deadenylases involved in mRNA turnover. PAN specifically shortens poly(A) tails of RNA and the activity is stimulated by poly(A)-binding protein PAB1. PAN deadenylation is followed by rapid degradation of the shortened mRNA tails by the CCR4-NOT complex. Deadenylated mRNAs are then degraded by two alternative mechanisms, namely exosome-mediated 3'-5' exonucleolytic degradation, or deadenlyation-dependent mRNA decaping and subsequent 5'-3' exonucleolytic degradation by XRN1. May also be involved in post-transcriptional maturation of mRNA poly(A) tails. PAN3 acts as a positive regulator for PAN activity, recruiting the catalytic subunit PAN2 to mRNA via its interaction with RNA and with PAB1.</text>
</comment>
<comment type="domain">
    <text evidence="7">The N-terminal zinc finger binds to poly(A) RNA.</text>
</comment>